<evidence type="ECO:0000313" key="2">
    <source>
        <dbReference type="Proteomes" id="UP001595892"/>
    </source>
</evidence>
<proteinExistence type="predicted"/>
<accession>A0ABV9NSE9</accession>
<protein>
    <recommendedName>
        <fullName evidence="3">HNH endonuclease</fullName>
    </recommendedName>
</protein>
<dbReference type="EMBL" id="JBHSGG010000043">
    <property type="protein sequence ID" value="MFC4729453.1"/>
    <property type="molecule type" value="Genomic_DNA"/>
</dbReference>
<dbReference type="RefSeq" id="WP_286586753.1">
    <property type="nucleotide sequence ID" value="NZ_JBHSGG010000043.1"/>
</dbReference>
<comment type="caution">
    <text evidence="1">The sequence shown here is derived from an EMBL/GenBank/DDBJ whole genome shotgun (WGS) entry which is preliminary data.</text>
</comment>
<evidence type="ECO:0008006" key="3">
    <source>
        <dbReference type="Google" id="ProtNLM"/>
    </source>
</evidence>
<dbReference type="Proteomes" id="UP001595892">
    <property type="component" value="Unassembled WGS sequence"/>
</dbReference>
<name>A0ABV9NSE9_9GAMM</name>
<sequence>MGAVVREGVIEMAKTCIVCGNPAGSKEHVFPAALGGRRTNSGIYCTTHDNSHSGLVGAIAGQIDFINAYLGVRPDHSDAIKTVHANDPLTGEPITISAEEIKFQQSRVLSQTPVEGGGIAMQVASPDRRAAKEWTAEMERQGYTVAFQSQPTEDRYMLGAVHHRRAFGGTCGLGAVAYIVQTFFAQEFPDVARSGALSGFIAYTQAVAKVAILGGCTRIDGERPELVEARAILAAALAGTGCSAPANWDFTRMAGAAPNAFEFGHRVIVGVDGSDGTMYGRLSLFSAFDFAVCLGTAPPGKETREVTIDIDPLAEHPPQDIRKVTAHTASSRVDASQLGGDALAKAIADGTQQQVLHTLLERLTDYQLARLVRTMVASLAPLPTLQALDRRALIAQSLDEQSQQVWRAVTYMIGGFKQQLIAGGAERVAPVLDMLVAHDVRSASGLSREAQAMLSLAKAALADQMERDFAAGALDEQRIADLMGRGPGLHIVGSAVLEPLLQAFDRNT</sequence>
<keyword evidence="2" id="KW-1185">Reference proteome</keyword>
<reference evidence="2" key="1">
    <citation type="journal article" date="2019" name="Int. J. Syst. Evol. Microbiol.">
        <title>The Global Catalogue of Microorganisms (GCM) 10K type strain sequencing project: providing services to taxonomists for standard genome sequencing and annotation.</title>
        <authorList>
            <consortium name="The Broad Institute Genomics Platform"/>
            <consortium name="The Broad Institute Genome Sequencing Center for Infectious Disease"/>
            <person name="Wu L."/>
            <person name="Ma J."/>
        </authorList>
    </citation>
    <scope>NUCLEOTIDE SEQUENCE [LARGE SCALE GENOMIC DNA]</scope>
    <source>
        <strain evidence="2">CGMCC 1.13574</strain>
    </source>
</reference>
<organism evidence="1 2">
    <name type="scientific">Coralloluteibacterium thermophilum</name>
    <dbReference type="NCBI Taxonomy" id="2707049"/>
    <lineage>
        <taxon>Bacteria</taxon>
        <taxon>Pseudomonadati</taxon>
        <taxon>Pseudomonadota</taxon>
        <taxon>Gammaproteobacteria</taxon>
        <taxon>Lysobacterales</taxon>
        <taxon>Lysobacteraceae</taxon>
        <taxon>Coralloluteibacterium</taxon>
    </lineage>
</organism>
<gene>
    <name evidence="1" type="ORF">ACFO3Q_14885</name>
</gene>
<evidence type="ECO:0000313" key="1">
    <source>
        <dbReference type="EMBL" id="MFC4729453.1"/>
    </source>
</evidence>